<accession>A0A699SV26</accession>
<name>A0A699SV26_TANCI</name>
<protein>
    <submittedName>
        <fullName evidence="1">Uncharacterized protein</fullName>
    </submittedName>
</protein>
<organism evidence="1">
    <name type="scientific">Tanacetum cinerariifolium</name>
    <name type="common">Dalmatian daisy</name>
    <name type="synonym">Chrysanthemum cinerariifolium</name>
    <dbReference type="NCBI Taxonomy" id="118510"/>
    <lineage>
        <taxon>Eukaryota</taxon>
        <taxon>Viridiplantae</taxon>
        <taxon>Streptophyta</taxon>
        <taxon>Embryophyta</taxon>
        <taxon>Tracheophyta</taxon>
        <taxon>Spermatophyta</taxon>
        <taxon>Magnoliopsida</taxon>
        <taxon>eudicotyledons</taxon>
        <taxon>Gunneridae</taxon>
        <taxon>Pentapetalae</taxon>
        <taxon>asterids</taxon>
        <taxon>campanulids</taxon>
        <taxon>Asterales</taxon>
        <taxon>Asteraceae</taxon>
        <taxon>Asteroideae</taxon>
        <taxon>Anthemideae</taxon>
        <taxon>Anthemidinae</taxon>
        <taxon>Tanacetum</taxon>
    </lineage>
</organism>
<comment type="caution">
    <text evidence="1">The sequence shown here is derived from an EMBL/GenBank/DDBJ whole genome shotgun (WGS) entry which is preliminary data.</text>
</comment>
<sequence length="188" mass="21408">QGRKIAEIDADAEINLEKDQAEAYNLDLDHQEMVFSIMDVNEEEPANVEEVLEVVKAAKLMTEVVTTAGATKVSALRKRRGVIIQDPKETTTATVQPKNEILNDAVMKYQTLKRKPLTQAQAIRNMIVYLKNMAGFKMDYFKGMTYDEIRPLFEKHYNFNDTFLDEVNEGVKVSKTKVSSKREGESLE</sequence>
<gene>
    <name evidence="1" type="ORF">Tci_873881</name>
</gene>
<dbReference type="EMBL" id="BKCJ011194527">
    <property type="protein sequence ID" value="GFD01912.1"/>
    <property type="molecule type" value="Genomic_DNA"/>
</dbReference>
<reference evidence="1" key="1">
    <citation type="journal article" date="2019" name="Sci. Rep.">
        <title>Draft genome of Tanacetum cinerariifolium, the natural source of mosquito coil.</title>
        <authorList>
            <person name="Yamashiro T."/>
            <person name="Shiraishi A."/>
            <person name="Satake H."/>
            <person name="Nakayama K."/>
        </authorList>
    </citation>
    <scope>NUCLEOTIDE SEQUENCE</scope>
</reference>
<evidence type="ECO:0000313" key="1">
    <source>
        <dbReference type="EMBL" id="GFD01912.1"/>
    </source>
</evidence>
<dbReference type="AlphaFoldDB" id="A0A699SV26"/>
<feature type="non-terminal residue" evidence="1">
    <location>
        <position position="1"/>
    </location>
</feature>
<proteinExistence type="predicted"/>